<dbReference type="EMBL" id="JBBMFS010000006">
    <property type="protein sequence ID" value="MEQ2555074.1"/>
    <property type="molecule type" value="Genomic_DNA"/>
</dbReference>
<organism evidence="7 8">
    <name type="scientific">Lachnospira intestinalis</name>
    <dbReference type="NCBI Taxonomy" id="3133158"/>
    <lineage>
        <taxon>Bacteria</taxon>
        <taxon>Bacillati</taxon>
        <taxon>Bacillota</taxon>
        <taxon>Clostridia</taxon>
        <taxon>Lachnospirales</taxon>
        <taxon>Lachnospiraceae</taxon>
        <taxon>Lachnospira</taxon>
    </lineage>
</organism>
<keyword evidence="4" id="KW-1133">Transmembrane helix</keyword>
<gene>
    <name evidence="7" type="ORF">WMO37_08665</name>
</gene>
<dbReference type="Pfam" id="PF12729">
    <property type="entry name" value="4HB_MCP_1"/>
    <property type="match status" value="1"/>
</dbReference>
<dbReference type="InterPro" id="IPR004089">
    <property type="entry name" value="MCPsignal_dom"/>
</dbReference>
<keyword evidence="3" id="KW-0807">Transducer</keyword>
<feature type="domain" description="Methyl-accepting transducer" evidence="5">
    <location>
        <begin position="284"/>
        <end position="535"/>
    </location>
</feature>
<accession>A0ABV1H5U3</accession>
<proteinExistence type="inferred from homology"/>
<evidence type="ECO:0000259" key="5">
    <source>
        <dbReference type="PROSITE" id="PS50111"/>
    </source>
</evidence>
<sequence length="572" mass="61738">MKSIKVKILGPVAVLAVLVLVTSAFSILGAGNIEKKGRVISDEYLATIQDVSAMSKNTQTLMRLSYNYILAQGDAAEKKVETSISQTKQTLENQMADFSNNLTPEETEAFQKFQSDYQAYLSKYNAMVKYVQTDQNENASIVANNDLVEMSSQIETDLENMIELESSLADQAVANMESAYASSMGVGIVCLLLGIVALVAAIIISNRMVVKPVVAANKKLGEIVSLIEEHKGDLTMRVESGYQDEIGALADGINLFLDKLQSTMGVIVSGTQNLTRVVNMVTENVSASNDNAQDVSSAMEELSATMQEIAATVQTVTENTESISGEVNDIADRTGQMNAYSKEMQERADTLAKNANENKVQTDAMVGNIVGTLKQAIEESRSVEKVNELTGEILNISSQTNLLALNASIEAARAGDAGKGFAVVADEIRQLADSSRDTANNIQAINEHVTKAVHALIDNSNAMIAFIEETVLPDYGTYADSGEQYNEDASYVSEVMNEFTEKTENLKNIMNNVVESIEGIAKAVEESANAVTSSAMSTGSLVEDMHTINEQMGSSKETVESLKAEADVFKKF</sequence>
<keyword evidence="4" id="KW-0472">Membrane</keyword>
<feature type="domain" description="HAMP" evidence="6">
    <location>
        <begin position="207"/>
        <end position="265"/>
    </location>
</feature>
<keyword evidence="8" id="KW-1185">Reference proteome</keyword>
<keyword evidence="1" id="KW-0145">Chemotaxis</keyword>
<dbReference type="PROSITE" id="PS50111">
    <property type="entry name" value="CHEMOTAXIS_TRANSDUC_2"/>
    <property type="match status" value="1"/>
</dbReference>
<comment type="similarity">
    <text evidence="2">Belongs to the methyl-accepting chemotaxis (MCP) protein family.</text>
</comment>
<protein>
    <submittedName>
        <fullName evidence="7">Methyl-accepting chemotaxis protein</fullName>
    </submittedName>
</protein>
<evidence type="ECO:0000256" key="2">
    <source>
        <dbReference type="ARBA" id="ARBA00029447"/>
    </source>
</evidence>
<dbReference type="SUPFAM" id="SSF58104">
    <property type="entry name" value="Methyl-accepting chemotaxis protein (MCP) signaling domain"/>
    <property type="match status" value="1"/>
</dbReference>
<dbReference type="InterPro" id="IPR003660">
    <property type="entry name" value="HAMP_dom"/>
</dbReference>
<comment type="caution">
    <text evidence="7">The sequence shown here is derived from an EMBL/GenBank/DDBJ whole genome shotgun (WGS) entry which is preliminary data.</text>
</comment>
<name>A0ABV1H5U3_9FIRM</name>
<dbReference type="PANTHER" id="PTHR43531:SF11">
    <property type="entry name" value="METHYL-ACCEPTING CHEMOTAXIS PROTEIN 3"/>
    <property type="match status" value="1"/>
</dbReference>
<evidence type="ECO:0000256" key="4">
    <source>
        <dbReference type="SAM" id="Phobius"/>
    </source>
</evidence>
<dbReference type="PROSITE" id="PS50885">
    <property type="entry name" value="HAMP"/>
    <property type="match status" value="1"/>
</dbReference>
<reference evidence="7" key="1">
    <citation type="submission" date="2024-03" db="EMBL/GenBank/DDBJ databases">
        <title>Human intestinal bacterial collection.</title>
        <authorList>
            <person name="Pauvert C."/>
            <person name="Hitch T.C.A."/>
            <person name="Clavel T."/>
        </authorList>
    </citation>
    <scope>NUCLEOTIDE SEQUENCE [LARGE SCALE GENOMIC DNA]</scope>
    <source>
        <strain evidence="7">CLA-AA-H89B</strain>
    </source>
</reference>
<dbReference type="PANTHER" id="PTHR43531">
    <property type="entry name" value="PROTEIN ICFG"/>
    <property type="match status" value="1"/>
</dbReference>
<dbReference type="SMART" id="SM00304">
    <property type="entry name" value="HAMP"/>
    <property type="match status" value="1"/>
</dbReference>
<keyword evidence="4" id="KW-0812">Transmembrane</keyword>
<evidence type="ECO:0000313" key="7">
    <source>
        <dbReference type="EMBL" id="MEQ2555074.1"/>
    </source>
</evidence>
<dbReference type="InterPro" id="IPR051310">
    <property type="entry name" value="MCP_chemotaxis"/>
</dbReference>
<evidence type="ECO:0000256" key="1">
    <source>
        <dbReference type="ARBA" id="ARBA00022500"/>
    </source>
</evidence>
<dbReference type="Proteomes" id="UP001546774">
    <property type="component" value="Unassembled WGS sequence"/>
</dbReference>
<dbReference type="Pfam" id="PF00015">
    <property type="entry name" value="MCPsignal"/>
    <property type="match status" value="1"/>
</dbReference>
<dbReference type="CDD" id="cd06225">
    <property type="entry name" value="HAMP"/>
    <property type="match status" value="1"/>
</dbReference>
<feature type="transmembrane region" description="Helical" evidence="4">
    <location>
        <begin position="184"/>
        <end position="204"/>
    </location>
</feature>
<evidence type="ECO:0000256" key="3">
    <source>
        <dbReference type="PROSITE-ProRule" id="PRU00284"/>
    </source>
</evidence>
<dbReference type="Gene3D" id="1.10.287.950">
    <property type="entry name" value="Methyl-accepting chemotaxis protein"/>
    <property type="match status" value="1"/>
</dbReference>
<dbReference type="PRINTS" id="PR00260">
    <property type="entry name" value="CHEMTRNSDUCR"/>
</dbReference>
<dbReference type="Pfam" id="PF00672">
    <property type="entry name" value="HAMP"/>
    <property type="match status" value="1"/>
</dbReference>
<evidence type="ECO:0000313" key="8">
    <source>
        <dbReference type="Proteomes" id="UP001546774"/>
    </source>
</evidence>
<dbReference type="SMART" id="SM00283">
    <property type="entry name" value="MA"/>
    <property type="match status" value="1"/>
</dbReference>
<dbReference type="InterPro" id="IPR024478">
    <property type="entry name" value="HlyB_4HB_MCP"/>
</dbReference>
<evidence type="ECO:0000259" key="6">
    <source>
        <dbReference type="PROSITE" id="PS50885"/>
    </source>
</evidence>
<dbReference type="InterPro" id="IPR004090">
    <property type="entry name" value="Chemotax_Me-accpt_rcpt"/>
</dbReference>